<proteinExistence type="predicted"/>
<dbReference type="EMBL" id="GBXM01049609">
    <property type="protein sequence ID" value="JAH58968.1"/>
    <property type="molecule type" value="Transcribed_RNA"/>
</dbReference>
<feature type="chain" id="PRO_5007401424" evidence="1">
    <location>
        <begin position="20"/>
        <end position="39"/>
    </location>
</feature>
<reference evidence="2" key="1">
    <citation type="submission" date="2014-11" db="EMBL/GenBank/DDBJ databases">
        <authorList>
            <person name="Amaro Gonzalez C."/>
        </authorList>
    </citation>
    <scope>NUCLEOTIDE SEQUENCE</scope>
</reference>
<dbReference type="EMBL" id="GBXM01036649">
    <property type="protein sequence ID" value="JAH71928.1"/>
    <property type="molecule type" value="Transcribed_RNA"/>
</dbReference>
<name>A0A0E9V3V4_ANGAN</name>
<keyword evidence="1" id="KW-0732">Signal</keyword>
<accession>A0A0E9V3V4</accession>
<reference evidence="2" key="2">
    <citation type="journal article" date="2015" name="Fish Shellfish Immunol.">
        <title>Early steps in the European eel (Anguilla anguilla)-Vibrio vulnificus interaction in the gills: Role of the RtxA13 toxin.</title>
        <authorList>
            <person name="Callol A."/>
            <person name="Pajuelo D."/>
            <person name="Ebbesson L."/>
            <person name="Teles M."/>
            <person name="MacKenzie S."/>
            <person name="Amaro C."/>
        </authorList>
    </citation>
    <scope>NUCLEOTIDE SEQUENCE</scope>
</reference>
<organism evidence="2">
    <name type="scientific">Anguilla anguilla</name>
    <name type="common">European freshwater eel</name>
    <name type="synonym">Muraena anguilla</name>
    <dbReference type="NCBI Taxonomy" id="7936"/>
    <lineage>
        <taxon>Eukaryota</taxon>
        <taxon>Metazoa</taxon>
        <taxon>Chordata</taxon>
        <taxon>Craniata</taxon>
        <taxon>Vertebrata</taxon>
        <taxon>Euteleostomi</taxon>
        <taxon>Actinopterygii</taxon>
        <taxon>Neopterygii</taxon>
        <taxon>Teleostei</taxon>
        <taxon>Anguilliformes</taxon>
        <taxon>Anguillidae</taxon>
        <taxon>Anguilla</taxon>
    </lineage>
</organism>
<protein>
    <submittedName>
        <fullName evidence="2">Uncharacterized protein</fullName>
    </submittedName>
</protein>
<dbReference type="AlphaFoldDB" id="A0A0E9V3V4"/>
<sequence>MMLHCLFLLLSTIVGEWHGVFVSDLGGTALRLAAWKHSY</sequence>
<evidence type="ECO:0000313" key="2">
    <source>
        <dbReference type="EMBL" id="JAH71928.1"/>
    </source>
</evidence>
<feature type="signal peptide" evidence="1">
    <location>
        <begin position="1"/>
        <end position="19"/>
    </location>
</feature>
<evidence type="ECO:0000256" key="1">
    <source>
        <dbReference type="SAM" id="SignalP"/>
    </source>
</evidence>